<protein>
    <submittedName>
        <fullName evidence="2">Uncharacterized protein</fullName>
    </submittedName>
</protein>
<evidence type="ECO:0000313" key="2">
    <source>
        <dbReference type="EMBL" id="PTQ46200.1"/>
    </source>
</evidence>
<evidence type="ECO:0000256" key="1">
    <source>
        <dbReference type="SAM" id="MobiDB-lite"/>
    </source>
</evidence>
<proteinExistence type="predicted"/>
<dbReference type="AlphaFoldDB" id="A0A2R6XJ99"/>
<evidence type="ECO:0000313" key="3">
    <source>
        <dbReference type="Proteomes" id="UP000244005"/>
    </source>
</evidence>
<gene>
    <name evidence="2" type="ORF">MARPO_0012s0130</name>
</gene>
<dbReference type="EMBL" id="KZ772684">
    <property type="protein sequence ID" value="PTQ46200.1"/>
    <property type="molecule type" value="Genomic_DNA"/>
</dbReference>
<organism evidence="2 3">
    <name type="scientific">Marchantia polymorpha</name>
    <name type="common">Common liverwort</name>
    <name type="synonym">Marchantia aquatica</name>
    <dbReference type="NCBI Taxonomy" id="3197"/>
    <lineage>
        <taxon>Eukaryota</taxon>
        <taxon>Viridiplantae</taxon>
        <taxon>Streptophyta</taxon>
        <taxon>Embryophyta</taxon>
        <taxon>Marchantiophyta</taxon>
        <taxon>Marchantiopsida</taxon>
        <taxon>Marchantiidae</taxon>
        <taxon>Marchantiales</taxon>
        <taxon>Marchantiaceae</taxon>
        <taxon>Marchantia</taxon>
    </lineage>
</organism>
<feature type="region of interest" description="Disordered" evidence="1">
    <location>
        <begin position="73"/>
        <end position="94"/>
    </location>
</feature>
<sequence>MEAVGFLSFSGASYSITRQKFVLALENICGKECMFVEACVTITYRCYTTTSDHIHPTPIYGRVLDCKPTVDREPGKGDLWRSSDDGSRFRHKFP</sequence>
<dbReference type="Proteomes" id="UP000244005">
    <property type="component" value="Unassembled WGS sequence"/>
</dbReference>
<reference evidence="3" key="1">
    <citation type="journal article" date="2017" name="Cell">
        <title>Insights into land plant evolution garnered from the Marchantia polymorpha genome.</title>
        <authorList>
            <person name="Bowman J.L."/>
            <person name="Kohchi T."/>
            <person name="Yamato K.T."/>
            <person name="Jenkins J."/>
            <person name="Shu S."/>
            <person name="Ishizaki K."/>
            <person name="Yamaoka S."/>
            <person name="Nishihama R."/>
            <person name="Nakamura Y."/>
            <person name="Berger F."/>
            <person name="Adam C."/>
            <person name="Aki S.S."/>
            <person name="Althoff F."/>
            <person name="Araki T."/>
            <person name="Arteaga-Vazquez M.A."/>
            <person name="Balasubrmanian S."/>
            <person name="Barry K."/>
            <person name="Bauer D."/>
            <person name="Boehm C.R."/>
            <person name="Briginshaw L."/>
            <person name="Caballero-Perez J."/>
            <person name="Catarino B."/>
            <person name="Chen F."/>
            <person name="Chiyoda S."/>
            <person name="Chovatia M."/>
            <person name="Davies K.M."/>
            <person name="Delmans M."/>
            <person name="Demura T."/>
            <person name="Dierschke T."/>
            <person name="Dolan L."/>
            <person name="Dorantes-Acosta A.E."/>
            <person name="Eklund D.M."/>
            <person name="Florent S.N."/>
            <person name="Flores-Sandoval E."/>
            <person name="Fujiyama A."/>
            <person name="Fukuzawa H."/>
            <person name="Galik B."/>
            <person name="Grimanelli D."/>
            <person name="Grimwood J."/>
            <person name="Grossniklaus U."/>
            <person name="Hamada T."/>
            <person name="Haseloff J."/>
            <person name="Hetherington A.J."/>
            <person name="Higo A."/>
            <person name="Hirakawa Y."/>
            <person name="Hundley H.N."/>
            <person name="Ikeda Y."/>
            <person name="Inoue K."/>
            <person name="Inoue S.I."/>
            <person name="Ishida S."/>
            <person name="Jia Q."/>
            <person name="Kakita M."/>
            <person name="Kanazawa T."/>
            <person name="Kawai Y."/>
            <person name="Kawashima T."/>
            <person name="Kennedy M."/>
            <person name="Kinose K."/>
            <person name="Kinoshita T."/>
            <person name="Kohara Y."/>
            <person name="Koide E."/>
            <person name="Komatsu K."/>
            <person name="Kopischke S."/>
            <person name="Kubo M."/>
            <person name="Kyozuka J."/>
            <person name="Lagercrantz U."/>
            <person name="Lin S.S."/>
            <person name="Lindquist E."/>
            <person name="Lipzen A.M."/>
            <person name="Lu C.W."/>
            <person name="De Luna E."/>
            <person name="Martienssen R.A."/>
            <person name="Minamino N."/>
            <person name="Mizutani M."/>
            <person name="Mizutani M."/>
            <person name="Mochizuki N."/>
            <person name="Monte I."/>
            <person name="Mosher R."/>
            <person name="Nagasaki H."/>
            <person name="Nakagami H."/>
            <person name="Naramoto S."/>
            <person name="Nishitani K."/>
            <person name="Ohtani M."/>
            <person name="Okamoto T."/>
            <person name="Okumura M."/>
            <person name="Phillips J."/>
            <person name="Pollak B."/>
            <person name="Reinders A."/>
            <person name="Rovekamp M."/>
            <person name="Sano R."/>
            <person name="Sawa S."/>
            <person name="Schmid M.W."/>
            <person name="Shirakawa M."/>
            <person name="Solano R."/>
            <person name="Spunde A."/>
            <person name="Suetsugu N."/>
            <person name="Sugano S."/>
            <person name="Sugiyama A."/>
            <person name="Sun R."/>
            <person name="Suzuki Y."/>
            <person name="Takenaka M."/>
            <person name="Takezawa D."/>
            <person name="Tomogane H."/>
            <person name="Tsuzuki M."/>
            <person name="Ueda T."/>
            <person name="Umeda M."/>
            <person name="Ward J.M."/>
            <person name="Watanabe Y."/>
            <person name="Yazaki K."/>
            <person name="Yokoyama R."/>
            <person name="Yoshitake Y."/>
            <person name="Yotsui I."/>
            <person name="Zachgo S."/>
            <person name="Schmutz J."/>
        </authorList>
    </citation>
    <scope>NUCLEOTIDE SEQUENCE [LARGE SCALE GENOMIC DNA]</scope>
    <source>
        <strain evidence="3">Tak-1</strain>
    </source>
</reference>
<feature type="compositionally biased region" description="Basic and acidic residues" evidence="1">
    <location>
        <begin position="73"/>
        <end position="88"/>
    </location>
</feature>
<dbReference type="Gramene" id="Mp8g03390.1">
    <property type="protein sequence ID" value="Mp8g03390.1.cds"/>
    <property type="gene ID" value="Mp8g03390"/>
</dbReference>
<accession>A0A2R6XJ99</accession>
<keyword evidence="3" id="KW-1185">Reference proteome</keyword>
<name>A0A2R6XJ99_MARPO</name>